<dbReference type="Gene3D" id="3.40.50.10420">
    <property type="entry name" value="NagB/RpiA/CoA transferase-like"/>
    <property type="match status" value="1"/>
</dbReference>
<gene>
    <name evidence="6" type="ordered locus">MexAM1_META1p3770</name>
</gene>
<dbReference type="PANTHER" id="PTHR23407">
    <property type="entry name" value="ATPASE INHIBITOR/5-FORMYLTETRAHYDROFOLATE CYCLO-LIGASE"/>
    <property type="match status" value="1"/>
</dbReference>
<evidence type="ECO:0000256" key="2">
    <source>
        <dbReference type="ARBA" id="ARBA00022741"/>
    </source>
</evidence>
<comment type="cofactor">
    <cofactor evidence="4">
        <name>Mg(2+)</name>
        <dbReference type="ChEBI" id="CHEBI:18420"/>
    </cofactor>
</comment>
<dbReference type="GO" id="GO:0046872">
    <property type="term" value="F:metal ion binding"/>
    <property type="evidence" value="ECO:0007669"/>
    <property type="project" value="UniProtKB-KW"/>
</dbReference>
<dbReference type="Pfam" id="PF01812">
    <property type="entry name" value="5-FTHF_cyc-lig"/>
    <property type="match status" value="1"/>
</dbReference>
<organism evidence="6 7">
    <name type="scientific">Methylorubrum extorquens (strain ATCC 14718 / DSM 1338 / JCM 2805 / NCIMB 9133 / AM1)</name>
    <name type="common">Methylobacterium extorquens</name>
    <dbReference type="NCBI Taxonomy" id="272630"/>
    <lineage>
        <taxon>Bacteria</taxon>
        <taxon>Pseudomonadati</taxon>
        <taxon>Pseudomonadota</taxon>
        <taxon>Alphaproteobacteria</taxon>
        <taxon>Hyphomicrobiales</taxon>
        <taxon>Methylobacteriaceae</taxon>
        <taxon>Methylorubrum</taxon>
    </lineage>
</organism>
<dbReference type="OrthoDB" id="9801938at2"/>
<accession>C5AZU9</accession>
<sequence>MARHPPKPPEASQSRQGDLRHAAFGEYSSPPCFMHELDPTPSRSEADPHLSSKAPVVEPEGSDWPGIRRWRKETRAALIEQRLQISADERVARSLRISQALRSVLSSASDKLVGFYWPFRGEFDARPILTEECSQGMRLALPVVVEKGQPLQFRAWSPGTRMTRGVWNIPIPADYEAVEPDVLIAPLVGFDPAGYRLGYGGGFYDRTIASKAVKPFVIGIGFEIARLPTIHPQPHDIPMDIIITDTDAWLRPAAGTPSYPDLRP</sequence>
<dbReference type="InterPro" id="IPR002698">
    <property type="entry name" value="FTHF_cligase"/>
</dbReference>
<dbReference type="EC" id="6.3.3.2" evidence="4"/>
<comment type="catalytic activity">
    <reaction evidence="4">
        <text>(6S)-5-formyl-5,6,7,8-tetrahydrofolate + ATP = (6R)-5,10-methenyltetrahydrofolate + ADP + phosphate</text>
        <dbReference type="Rhea" id="RHEA:10488"/>
        <dbReference type="ChEBI" id="CHEBI:30616"/>
        <dbReference type="ChEBI" id="CHEBI:43474"/>
        <dbReference type="ChEBI" id="CHEBI:57455"/>
        <dbReference type="ChEBI" id="CHEBI:57457"/>
        <dbReference type="ChEBI" id="CHEBI:456216"/>
        <dbReference type="EC" id="6.3.3.2"/>
    </reaction>
</comment>
<dbReference type="GeneID" id="72991276"/>
<dbReference type="STRING" id="272630.MexAM1_META1p3770"/>
<dbReference type="GO" id="GO:0009396">
    <property type="term" value="P:folic acid-containing compound biosynthetic process"/>
    <property type="evidence" value="ECO:0007669"/>
    <property type="project" value="TreeGrafter"/>
</dbReference>
<dbReference type="eggNOG" id="COG0212">
    <property type="taxonomic scope" value="Bacteria"/>
</dbReference>
<dbReference type="NCBIfam" id="TIGR02727">
    <property type="entry name" value="MTHFS_bact"/>
    <property type="match status" value="1"/>
</dbReference>
<dbReference type="GO" id="GO:0030272">
    <property type="term" value="F:5-formyltetrahydrofolate cyclo-ligase activity"/>
    <property type="evidence" value="ECO:0007669"/>
    <property type="project" value="UniProtKB-EC"/>
</dbReference>
<proteinExistence type="inferred from homology"/>
<name>C5AZU9_METEA</name>
<dbReference type="GO" id="GO:0005524">
    <property type="term" value="F:ATP binding"/>
    <property type="evidence" value="ECO:0007669"/>
    <property type="project" value="UniProtKB-KW"/>
</dbReference>
<dbReference type="InterPro" id="IPR024185">
    <property type="entry name" value="FTHF_cligase-like_sf"/>
</dbReference>
<keyword evidence="2 4" id="KW-0547">Nucleotide-binding</keyword>
<dbReference type="Proteomes" id="UP000009081">
    <property type="component" value="Chromosome"/>
</dbReference>
<keyword evidence="4" id="KW-0460">Magnesium</keyword>
<evidence type="ECO:0000256" key="5">
    <source>
        <dbReference type="SAM" id="MobiDB-lite"/>
    </source>
</evidence>
<keyword evidence="3 4" id="KW-0067">ATP-binding</keyword>
<evidence type="ECO:0000256" key="4">
    <source>
        <dbReference type="RuleBase" id="RU361279"/>
    </source>
</evidence>
<keyword evidence="7" id="KW-1185">Reference proteome</keyword>
<dbReference type="GO" id="GO:0035999">
    <property type="term" value="P:tetrahydrofolate interconversion"/>
    <property type="evidence" value="ECO:0007669"/>
    <property type="project" value="TreeGrafter"/>
</dbReference>
<evidence type="ECO:0000256" key="3">
    <source>
        <dbReference type="ARBA" id="ARBA00022840"/>
    </source>
</evidence>
<dbReference type="RefSeq" id="WP_012753363.1">
    <property type="nucleotide sequence ID" value="NC_012808.1"/>
</dbReference>
<dbReference type="AlphaFoldDB" id="C5AZU9"/>
<dbReference type="InterPro" id="IPR037171">
    <property type="entry name" value="NagB/RpiA_transferase-like"/>
</dbReference>
<feature type="region of interest" description="Disordered" evidence="5">
    <location>
        <begin position="1"/>
        <end position="62"/>
    </location>
</feature>
<reference evidence="6 7" key="1">
    <citation type="journal article" date="2009" name="PLoS ONE">
        <title>Methylobacterium genome sequences: a reference blueprint to investigate microbial metabolism of C1 compounds from natural and industrial sources.</title>
        <authorList>
            <person name="Vuilleumier S."/>
            <person name="Chistoserdova L."/>
            <person name="Lee M.-C."/>
            <person name="Bringel F."/>
            <person name="Lajus A."/>
            <person name="Zhou Y."/>
            <person name="Gourion B."/>
            <person name="Barbe V."/>
            <person name="Chang J."/>
            <person name="Cruveiller S."/>
            <person name="Dossat C."/>
            <person name="Gillett W."/>
            <person name="Gruffaz C."/>
            <person name="Haugen E."/>
            <person name="Hourcade E."/>
            <person name="Levy R."/>
            <person name="Mangenot S."/>
            <person name="Muller E."/>
            <person name="Nadalig T."/>
            <person name="Pagni M."/>
            <person name="Penny C."/>
            <person name="Peyraud R."/>
            <person name="Robinson D.G."/>
            <person name="Roche D."/>
            <person name="Rouy Z."/>
            <person name="Saenampechek C."/>
            <person name="Salvignol G."/>
            <person name="Vallenet D."/>
            <person name="Wu Z."/>
            <person name="Marx C.J."/>
            <person name="Vorholt J.A."/>
            <person name="Olson M.V."/>
            <person name="Kaul R."/>
            <person name="Weissenbach J."/>
            <person name="Medigue C."/>
            <person name="Lidstrom M.E."/>
        </authorList>
    </citation>
    <scope>NUCLEOTIDE SEQUENCE [LARGE SCALE GENOMIC DNA]</scope>
    <source>
        <strain evidence="7">ATCC 14718 / DSM 1338 / JCM 2805 / NCIMB 9133 / AM1</strain>
    </source>
</reference>
<protein>
    <recommendedName>
        <fullName evidence="4">5-formyltetrahydrofolate cyclo-ligase</fullName>
        <ecNumber evidence="4">6.3.3.2</ecNumber>
    </recommendedName>
</protein>
<dbReference type="SUPFAM" id="SSF100950">
    <property type="entry name" value="NagB/RpiA/CoA transferase-like"/>
    <property type="match status" value="1"/>
</dbReference>
<dbReference type="EMBL" id="CP001510">
    <property type="protein sequence ID" value="ACS41473.1"/>
    <property type="molecule type" value="Genomic_DNA"/>
</dbReference>
<keyword evidence="4" id="KW-0479">Metal-binding</keyword>
<evidence type="ECO:0000313" key="6">
    <source>
        <dbReference type="EMBL" id="ACS41473.1"/>
    </source>
</evidence>
<dbReference type="PANTHER" id="PTHR23407:SF1">
    <property type="entry name" value="5-FORMYLTETRAHYDROFOLATE CYCLO-LIGASE"/>
    <property type="match status" value="1"/>
</dbReference>
<dbReference type="KEGG" id="mea:Mex_1p3770"/>
<evidence type="ECO:0000313" key="7">
    <source>
        <dbReference type="Proteomes" id="UP000009081"/>
    </source>
</evidence>
<evidence type="ECO:0000256" key="1">
    <source>
        <dbReference type="ARBA" id="ARBA00010638"/>
    </source>
</evidence>
<dbReference type="HOGENOM" id="CLU_066245_0_1_5"/>
<comment type="similarity">
    <text evidence="1 4">Belongs to the 5-formyltetrahydrofolate cyclo-ligase family.</text>
</comment>